<dbReference type="AlphaFoldDB" id="A0A2M7X1Z3"/>
<evidence type="ECO:0000313" key="1">
    <source>
        <dbReference type="EMBL" id="PJA40158.1"/>
    </source>
</evidence>
<accession>A0A2M7X1Z3</accession>
<name>A0A2M7X1Z3_UNCKA</name>
<reference evidence="2" key="1">
    <citation type="submission" date="2017-09" db="EMBL/GenBank/DDBJ databases">
        <title>Depth-based differentiation of microbial function through sediment-hosted aquifers and enrichment of novel symbionts in the deep terrestrial subsurface.</title>
        <authorList>
            <person name="Probst A.J."/>
            <person name="Ladd B."/>
            <person name="Jarett J.K."/>
            <person name="Geller-Mcgrath D.E."/>
            <person name="Sieber C.M.K."/>
            <person name="Emerson J.B."/>
            <person name="Anantharaman K."/>
            <person name="Thomas B.C."/>
            <person name="Malmstrom R."/>
            <person name="Stieglmeier M."/>
            <person name="Klingl A."/>
            <person name="Woyke T."/>
            <person name="Ryan C.M."/>
            <person name="Banfield J.F."/>
        </authorList>
    </citation>
    <scope>NUCLEOTIDE SEQUENCE [LARGE SCALE GENOMIC DNA]</scope>
</reference>
<gene>
    <name evidence="1" type="ORF">CO179_03165</name>
</gene>
<evidence type="ECO:0000313" key="2">
    <source>
        <dbReference type="Proteomes" id="UP000231195"/>
    </source>
</evidence>
<comment type="caution">
    <text evidence="1">The sequence shown here is derived from an EMBL/GenBank/DDBJ whole genome shotgun (WGS) entry which is preliminary data.</text>
</comment>
<organism evidence="1 2">
    <name type="scientific">candidate division WWE3 bacterium CG_4_9_14_3_um_filter_39_7</name>
    <dbReference type="NCBI Taxonomy" id="1975080"/>
    <lineage>
        <taxon>Bacteria</taxon>
        <taxon>Katanobacteria</taxon>
    </lineage>
</organism>
<proteinExistence type="predicted"/>
<dbReference type="Proteomes" id="UP000231195">
    <property type="component" value="Unassembled WGS sequence"/>
</dbReference>
<protein>
    <submittedName>
        <fullName evidence="1">Uncharacterized protein</fullName>
    </submittedName>
</protein>
<dbReference type="EMBL" id="PFWZ01000105">
    <property type="protein sequence ID" value="PJA40158.1"/>
    <property type="molecule type" value="Genomic_DNA"/>
</dbReference>
<sequence>MNHWRRIVVWALLVTMIFTASGIVFPASHVQAQVCPDGYGQLKYIASNGAKTGFYDSSFTYASTDYCYKPAGDGWVTNASEVLPAVR</sequence>